<evidence type="ECO:0000313" key="2">
    <source>
        <dbReference type="EMBL" id="GEU29593.1"/>
    </source>
</evidence>
<protein>
    <submittedName>
        <fullName evidence="2">Pentatricopeptide repeat-containing protein</fullName>
    </submittedName>
</protein>
<dbReference type="EMBL" id="BKCJ010000082">
    <property type="protein sequence ID" value="GEU29593.1"/>
    <property type="molecule type" value="Genomic_DNA"/>
</dbReference>
<comment type="caution">
    <text evidence="2">The sequence shown here is derived from an EMBL/GenBank/DDBJ whole genome shotgun (WGS) entry which is preliminary data.</text>
</comment>
<sequence>MVEHYPFKHDDEEVNIRNLGAEIGMLDKNVGEKCAVENVSVIMRVFFKKGIDEEVIAKWKKLNKGKGVMSENQGNGVRKERMARPKGNGVFIRDNVDPSCENDSHTNSKTDHENKITMTDKSDSEQFLKSFDYLSEGEYEAIVTVKNKDNWSWFLSLLGDDLDLPTRDGLTLISDEHKGLIEVVKEVMSYAEHRQCARAVCTGSVHGQCARAVCTGSVHGQCTRHIYKGFQSLKVRKRYDDFTIDEAANTMWKISCFPYVYVVPCIFKLNKRVETYVPTCFRIEMFIQAYTQFMKLVECITFWPDCSNLSRILGILPKMLDRPKKKIIRASHESNSTTKISKNWFPMTCHNYGQAGHNKKGCKNDLIPKLPKVKRKASRPKKTMPSENTNVVDDENLPSLSTTP</sequence>
<organism evidence="2">
    <name type="scientific">Tanacetum cinerariifolium</name>
    <name type="common">Dalmatian daisy</name>
    <name type="synonym">Chrysanthemum cinerariifolium</name>
    <dbReference type="NCBI Taxonomy" id="118510"/>
    <lineage>
        <taxon>Eukaryota</taxon>
        <taxon>Viridiplantae</taxon>
        <taxon>Streptophyta</taxon>
        <taxon>Embryophyta</taxon>
        <taxon>Tracheophyta</taxon>
        <taxon>Spermatophyta</taxon>
        <taxon>Magnoliopsida</taxon>
        <taxon>eudicotyledons</taxon>
        <taxon>Gunneridae</taxon>
        <taxon>Pentapetalae</taxon>
        <taxon>asterids</taxon>
        <taxon>campanulids</taxon>
        <taxon>Asterales</taxon>
        <taxon>Asteraceae</taxon>
        <taxon>Asteroideae</taxon>
        <taxon>Anthemideae</taxon>
        <taxon>Anthemidinae</taxon>
        <taxon>Tanacetum</taxon>
    </lineage>
</organism>
<dbReference type="PANTHER" id="PTHR31973">
    <property type="entry name" value="POLYPROTEIN, PUTATIVE-RELATED"/>
    <property type="match status" value="1"/>
</dbReference>
<feature type="region of interest" description="Disordered" evidence="1">
    <location>
        <begin position="93"/>
        <end position="113"/>
    </location>
</feature>
<reference evidence="2" key="1">
    <citation type="journal article" date="2019" name="Sci. Rep.">
        <title>Draft genome of Tanacetum cinerariifolium, the natural source of mosquito coil.</title>
        <authorList>
            <person name="Yamashiro T."/>
            <person name="Shiraishi A."/>
            <person name="Satake H."/>
            <person name="Nakayama K."/>
        </authorList>
    </citation>
    <scope>NUCLEOTIDE SEQUENCE</scope>
</reference>
<proteinExistence type="predicted"/>
<gene>
    <name evidence="2" type="ORF">Tci_001571</name>
</gene>
<dbReference type="AlphaFoldDB" id="A0A699GIT9"/>
<dbReference type="PANTHER" id="PTHR31973:SF187">
    <property type="entry name" value="MUTATOR TRANSPOSASE MUDRA PROTEIN"/>
    <property type="match status" value="1"/>
</dbReference>
<evidence type="ECO:0000256" key="1">
    <source>
        <dbReference type="SAM" id="MobiDB-lite"/>
    </source>
</evidence>
<accession>A0A699GIT9</accession>
<name>A0A699GIT9_TANCI</name>
<feature type="region of interest" description="Disordered" evidence="1">
    <location>
        <begin position="356"/>
        <end position="404"/>
    </location>
</feature>
<feature type="compositionally biased region" description="Basic and acidic residues" evidence="1">
    <location>
        <begin position="102"/>
        <end position="113"/>
    </location>
</feature>
<feature type="compositionally biased region" description="Basic residues" evidence="1">
    <location>
        <begin position="371"/>
        <end position="382"/>
    </location>
</feature>